<dbReference type="Pfam" id="PF00293">
    <property type="entry name" value="NUDIX"/>
    <property type="match status" value="1"/>
</dbReference>
<dbReference type="InterPro" id="IPR045121">
    <property type="entry name" value="CoAse"/>
</dbReference>
<keyword evidence="6" id="KW-0464">Manganese</keyword>
<dbReference type="RefSeq" id="WP_152194736.1">
    <property type="nucleotide sequence ID" value="NZ_VUKD01000002.1"/>
</dbReference>
<evidence type="ECO:0000256" key="7">
    <source>
        <dbReference type="SAM" id="MobiDB-lite"/>
    </source>
</evidence>
<evidence type="ECO:0000256" key="2">
    <source>
        <dbReference type="ARBA" id="ARBA00001946"/>
    </source>
</evidence>
<evidence type="ECO:0000313" key="10">
    <source>
        <dbReference type="Proteomes" id="UP000437709"/>
    </source>
</evidence>
<dbReference type="InterPro" id="IPR015797">
    <property type="entry name" value="NUDIX_hydrolase-like_dom_sf"/>
</dbReference>
<evidence type="ECO:0000256" key="1">
    <source>
        <dbReference type="ARBA" id="ARBA00001936"/>
    </source>
</evidence>
<protein>
    <submittedName>
        <fullName evidence="9">NUDIX domain-containing protein</fullName>
    </submittedName>
</protein>
<dbReference type="GO" id="GO:0046872">
    <property type="term" value="F:metal ion binding"/>
    <property type="evidence" value="ECO:0007669"/>
    <property type="project" value="UniProtKB-KW"/>
</dbReference>
<evidence type="ECO:0000313" key="9">
    <source>
        <dbReference type="EMBL" id="MPV37839.1"/>
    </source>
</evidence>
<gene>
    <name evidence="9" type="ORF">GB881_12440</name>
</gene>
<sequence>MDGSSDAETPADAATSVERGEVTWEGRRAALRALCSRVLEGTARPLVGLNAFDAEVARGFRPSAVLLLFSPPADGGEEPDLFLVQRSWELRHHPGEIALPGGRLEDGEDDVAAALRETHEEIGLHPEHIEVLGRLAPVMVPITRYVVTPVVGWTDRAAAATRVEPGEVLHTIRVNVGTLVDPGTRYTVRIFDRRTAGFRLPDGLVWGLTGNLLDHVLAELGWARPWDRSREVTLRRDPTGRVWLPESD</sequence>
<dbReference type="Gene3D" id="3.90.79.10">
    <property type="entry name" value="Nucleoside Triphosphate Pyrophosphohydrolase"/>
    <property type="match status" value="1"/>
</dbReference>
<dbReference type="Proteomes" id="UP000437709">
    <property type="component" value="Unassembled WGS sequence"/>
</dbReference>
<name>A0A6N7EI78_9MICO</name>
<dbReference type="PROSITE" id="PS00893">
    <property type="entry name" value="NUDIX_BOX"/>
    <property type="match status" value="1"/>
</dbReference>
<dbReference type="SUPFAM" id="SSF55811">
    <property type="entry name" value="Nudix"/>
    <property type="match status" value="1"/>
</dbReference>
<accession>A0A6N7EI78</accession>
<dbReference type="CDD" id="cd03426">
    <property type="entry name" value="NUDIX_CoAse_Nudt7"/>
    <property type="match status" value="1"/>
</dbReference>
<keyword evidence="10" id="KW-1185">Reference proteome</keyword>
<dbReference type="EMBL" id="WHPC01000051">
    <property type="protein sequence ID" value="MPV37839.1"/>
    <property type="molecule type" value="Genomic_DNA"/>
</dbReference>
<evidence type="ECO:0000259" key="8">
    <source>
        <dbReference type="PROSITE" id="PS51462"/>
    </source>
</evidence>
<evidence type="ECO:0000256" key="6">
    <source>
        <dbReference type="ARBA" id="ARBA00023211"/>
    </source>
</evidence>
<dbReference type="GO" id="GO:0010945">
    <property type="term" value="F:coenzyme A diphosphatase activity"/>
    <property type="evidence" value="ECO:0007669"/>
    <property type="project" value="InterPro"/>
</dbReference>
<reference evidence="9 10" key="1">
    <citation type="submission" date="2019-10" db="EMBL/GenBank/DDBJ databases">
        <title>Georgenia wutianyii sp. nov. and Georgenia yuyongxinii sp. nov. isolated from plateau pika (Ochotona curzoniae) in the Qinghai-Tibet plateau of China.</title>
        <authorList>
            <person name="Tian Z."/>
        </authorList>
    </citation>
    <scope>NUCLEOTIDE SEQUENCE [LARGE SCALE GENOMIC DNA]</scope>
    <source>
        <strain evidence="9 10">JCM 19765</strain>
    </source>
</reference>
<organism evidence="9 10">
    <name type="scientific">Georgenia subflava</name>
    <dbReference type="NCBI Taxonomy" id="1622177"/>
    <lineage>
        <taxon>Bacteria</taxon>
        <taxon>Bacillati</taxon>
        <taxon>Actinomycetota</taxon>
        <taxon>Actinomycetes</taxon>
        <taxon>Micrococcales</taxon>
        <taxon>Bogoriellaceae</taxon>
        <taxon>Georgenia</taxon>
    </lineage>
</organism>
<evidence type="ECO:0000256" key="3">
    <source>
        <dbReference type="ARBA" id="ARBA00022723"/>
    </source>
</evidence>
<feature type="domain" description="Nudix hydrolase" evidence="8">
    <location>
        <begin position="59"/>
        <end position="197"/>
    </location>
</feature>
<dbReference type="PROSITE" id="PS51462">
    <property type="entry name" value="NUDIX"/>
    <property type="match status" value="1"/>
</dbReference>
<keyword evidence="4" id="KW-0378">Hydrolase</keyword>
<keyword evidence="5" id="KW-0460">Magnesium</keyword>
<dbReference type="PANTHER" id="PTHR12992:SF11">
    <property type="entry name" value="MITOCHONDRIAL COENZYME A DIPHOSPHATASE NUDT8"/>
    <property type="match status" value="1"/>
</dbReference>
<keyword evidence="3" id="KW-0479">Metal-binding</keyword>
<dbReference type="PANTHER" id="PTHR12992">
    <property type="entry name" value="NUDIX HYDROLASE"/>
    <property type="match status" value="1"/>
</dbReference>
<evidence type="ECO:0000256" key="4">
    <source>
        <dbReference type="ARBA" id="ARBA00022801"/>
    </source>
</evidence>
<feature type="region of interest" description="Disordered" evidence="7">
    <location>
        <begin position="1"/>
        <end position="20"/>
    </location>
</feature>
<comment type="cofactor">
    <cofactor evidence="1">
        <name>Mn(2+)</name>
        <dbReference type="ChEBI" id="CHEBI:29035"/>
    </cofactor>
</comment>
<comment type="cofactor">
    <cofactor evidence="2">
        <name>Mg(2+)</name>
        <dbReference type="ChEBI" id="CHEBI:18420"/>
    </cofactor>
</comment>
<dbReference type="AlphaFoldDB" id="A0A6N7EI78"/>
<dbReference type="InterPro" id="IPR000086">
    <property type="entry name" value="NUDIX_hydrolase_dom"/>
</dbReference>
<dbReference type="InterPro" id="IPR020084">
    <property type="entry name" value="NUDIX_hydrolase_CS"/>
</dbReference>
<dbReference type="OrthoDB" id="9802805at2"/>
<evidence type="ECO:0000256" key="5">
    <source>
        <dbReference type="ARBA" id="ARBA00022842"/>
    </source>
</evidence>
<comment type="caution">
    <text evidence="9">The sequence shown here is derived from an EMBL/GenBank/DDBJ whole genome shotgun (WGS) entry which is preliminary data.</text>
</comment>
<proteinExistence type="predicted"/>